<evidence type="ECO:0000259" key="3">
    <source>
        <dbReference type="PROSITE" id="PS50977"/>
    </source>
</evidence>
<dbReference type="Pfam" id="PF00440">
    <property type="entry name" value="TetR_N"/>
    <property type="match status" value="1"/>
</dbReference>
<dbReference type="GO" id="GO:0000976">
    <property type="term" value="F:transcription cis-regulatory region binding"/>
    <property type="evidence" value="ECO:0007669"/>
    <property type="project" value="TreeGrafter"/>
</dbReference>
<dbReference type="AlphaFoldDB" id="H5TQN4"/>
<feature type="DNA-binding region" description="H-T-H motif" evidence="2">
    <location>
        <begin position="32"/>
        <end position="51"/>
    </location>
</feature>
<reference evidence="4" key="1">
    <citation type="submission" date="2012-02" db="EMBL/GenBank/DDBJ databases">
        <title>Whole genome shotgun sequence of Gordonia otitidis NBRC 100426.</title>
        <authorList>
            <person name="Yoshida I."/>
            <person name="Hosoyama A."/>
            <person name="Tsuchikane K."/>
            <person name="Katsumata H."/>
            <person name="Yamazaki S."/>
            <person name="Fujita N."/>
        </authorList>
    </citation>
    <scope>NUCLEOTIDE SEQUENCE [LARGE SCALE GENOMIC DNA]</scope>
    <source>
        <strain evidence="4">NBRC 100426</strain>
    </source>
</reference>
<name>H5TQN4_GORO1</name>
<dbReference type="PANTHER" id="PTHR30055">
    <property type="entry name" value="HTH-TYPE TRANSCRIPTIONAL REGULATOR RUTR"/>
    <property type="match status" value="1"/>
</dbReference>
<dbReference type="RefSeq" id="WP_007240000.1">
    <property type="nucleotide sequence ID" value="NZ_BAFB01000182.1"/>
</dbReference>
<accession>H5TQN4</accession>
<comment type="caution">
    <text evidence="4">The sequence shown here is derived from an EMBL/GenBank/DDBJ whole genome shotgun (WGS) entry which is preliminary data.</text>
</comment>
<gene>
    <name evidence="4" type="ORF">GOOTI_182_00640</name>
</gene>
<organism evidence="4 5">
    <name type="scientific">Gordonia otitidis (strain DSM 44809 / CCUG 52243 / JCM 12355 / NBRC 100426 / IFM 10032)</name>
    <dbReference type="NCBI Taxonomy" id="1108044"/>
    <lineage>
        <taxon>Bacteria</taxon>
        <taxon>Bacillati</taxon>
        <taxon>Actinomycetota</taxon>
        <taxon>Actinomycetes</taxon>
        <taxon>Mycobacteriales</taxon>
        <taxon>Gordoniaceae</taxon>
        <taxon>Gordonia</taxon>
    </lineage>
</organism>
<dbReference type="PROSITE" id="PS50977">
    <property type="entry name" value="HTH_TETR_2"/>
    <property type="match status" value="1"/>
</dbReference>
<sequence length="198" mass="21719">MTGMATRESAAAQRIRDAAVVSFAQLGYAGTSTRQIAASLNMSAAAMYPHFRSKEELLYSIAFDGHRSVYEALRDVDDPSLPYAVRLDVVVSTFARWQAEHHELAKVVQYELRALSAEHYRSISAVRRKTTAILTTIVVGGVASGEFAADDPDDVVLAISSLCVDVCRWFPSREHQDPEALGEAYARIALRMVLARAA</sequence>
<dbReference type="Pfam" id="PF17932">
    <property type="entry name" value="TetR_C_24"/>
    <property type="match status" value="1"/>
</dbReference>
<dbReference type="InterPro" id="IPR041490">
    <property type="entry name" value="KstR2_TetR_C"/>
</dbReference>
<protein>
    <submittedName>
        <fullName evidence="4">TetR family transcriptional regulator</fullName>
    </submittedName>
</protein>
<evidence type="ECO:0000313" key="4">
    <source>
        <dbReference type="EMBL" id="GAB35792.1"/>
    </source>
</evidence>
<dbReference type="SUPFAM" id="SSF48498">
    <property type="entry name" value="Tetracyclin repressor-like, C-terminal domain"/>
    <property type="match status" value="1"/>
</dbReference>
<dbReference type="InterPro" id="IPR050109">
    <property type="entry name" value="HTH-type_TetR-like_transc_reg"/>
</dbReference>
<dbReference type="SUPFAM" id="SSF46689">
    <property type="entry name" value="Homeodomain-like"/>
    <property type="match status" value="1"/>
</dbReference>
<dbReference type="Proteomes" id="UP000005038">
    <property type="component" value="Unassembled WGS sequence"/>
</dbReference>
<proteinExistence type="predicted"/>
<evidence type="ECO:0000313" key="5">
    <source>
        <dbReference type="Proteomes" id="UP000005038"/>
    </source>
</evidence>
<feature type="domain" description="HTH tetR-type" evidence="3">
    <location>
        <begin position="9"/>
        <end position="69"/>
    </location>
</feature>
<dbReference type="PANTHER" id="PTHR30055:SF200">
    <property type="entry name" value="HTH-TYPE TRANSCRIPTIONAL REPRESSOR BDCR"/>
    <property type="match status" value="1"/>
</dbReference>
<keyword evidence="1 2" id="KW-0238">DNA-binding</keyword>
<dbReference type="PRINTS" id="PR00455">
    <property type="entry name" value="HTHTETR"/>
</dbReference>
<dbReference type="OrthoDB" id="1669699at2"/>
<dbReference type="STRING" id="1108044.GOOTI_182_00640"/>
<evidence type="ECO:0000256" key="2">
    <source>
        <dbReference type="PROSITE-ProRule" id="PRU00335"/>
    </source>
</evidence>
<dbReference type="GO" id="GO:0003700">
    <property type="term" value="F:DNA-binding transcription factor activity"/>
    <property type="evidence" value="ECO:0007669"/>
    <property type="project" value="TreeGrafter"/>
</dbReference>
<dbReference type="InterPro" id="IPR001647">
    <property type="entry name" value="HTH_TetR"/>
</dbReference>
<evidence type="ECO:0000256" key="1">
    <source>
        <dbReference type="ARBA" id="ARBA00023125"/>
    </source>
</evidence>
<dbReference type="Gene3D" id="1.10.357.10">
    <property type="entry name" value="Tetracycline Repressor, domain 2"/>
    <property type="match status" value="1"/>
</dbReference>
<dbReference type="InterPro" id="IPR036271">
    <property type="entry name" value="Tet_transcr_reg_TetR-rel_C_sf"/>
</dbReference>
<dbReference type="EMBL" id="BAFB01000182">
    <property type="protein sequence ID" value="GAB35792.1"/>
    <property type="molecule type" value="Genomic_DNA"/>
</dbReference>
<keyword evidence="5" id="KW-1185">Reference proteome</keyword>
<dbReference type="InterPro" id="IPR009057">
    <property type="entry name" value="Homeodomain-like_sf"/>
</dbReference>